<comment type="similarity">
    <text evidence="1">Belongs to the PUR DNA-binding protein family.</text>
</comment>
<dbReference type="STRING" id="1963862.B4O97_16485"/>
<proteinExistence type="inferred from homology"/>
<protein>
    <submittedName>
        <fullName evidence="3">DNA-binding protein</fullName>
    </submittedName>
</protein>
<dbReference type="Pfam" id="PF11680">
    <property type="entry name" value="DUF3276"/>
    <property type="match status" value="1"/>
</dbReference>
<dbReference type="RefSeq" id="WP_083052536.1">
    <property type="nucleotide sequence ID" value="NZ_CAXXQO010000002.1"/>
</dbReference>
<evidence type="ECO:0000313" key="3">
    <source>
        <dbReference type="EMBL" id="ORC31859.1"/>
    </source>
</evidence>
<evidence type="ECO:0000256" key="2">
    <source>
        <dbReference type="ARBA" id="ARBA00023125"/>
    </source>
</evidence>
<reference evidence="3 4" key="1">
    <citation type="submission" date="2017-03" db="EMBL/GenBank/DDBJ databases">
        <title>Draft Genome sequence of Marispirochaeta sp. strain JC444.</title>
        <authorList>
            <person name="Shivani Y."/>
            <person name="Subhash Y."/>
            <person name="Sasikala C."/>
            <person name="Ramana C."/>
        </authorList>
    </citation>
    <scope>NUCLEOTIDE SEQUENCE [LARGE SCALE GENOMIC DNA]</scope>
    <source>
        <strain evidence="3 4">JC444</strain>
    </source>
</reference>
<dbReference type="GO" id="GO:0000977">
    <property type="term" value="F:RNA polymerase II transcription regulatory region sequence-specific DNA binding"/>
    <property type="evidence" value="ECO:0007669"/>
    <property type="project" value="InterPro"/>
</dbReference>
<dbReference type="Gene3D" id="3.10.450.700">
    <property type="match status" value="1"/>
</dbReference>
<dbReference type="AlphaFoldDB" id="A0A1Y1RU57"/>
<sequence length="83" mass="9351">MGIRGEVFSSKTSVGKRTYFFNVKENRHGDLFLNIVESKKHEGTGFERHSVIVFNEDLESFVEELQKAVGFMQQHGGGAKSES</sequence>
<dbReference type="SMART" id="SM00712">
    <property type="entry name" value="PUR"/>
    <property type="match status" value="1"/>
</dbReference>
<gene>
    <name evidence="3" type="ORF">B4O97_16485</name>
</gene>
<accession>A0A1Y1RU57</accession>
<organism evidence="3 4">
    <name type="scientific">Marispirochaeta aestuarii</name>
    <dbReference type="NCBI Taxonomy" id="1963862"/>
    <lineage>
        <taxon>Bacteria</taxon>
        <taxon>Pseudomonadati</taxon>
        <taxon>Spirochaetota</taxon>
        <taxon>Spirochaetia</taxon>
        <taxon>Spirochaetales</taxon>
        <taxon>Spirochaetaceae</taxon>
        <taxon>Marispirochaeta</taxon>
    </lineage>
</organism>
<comment type="caution">
    <text evidence="3">The sequence shown here is derived from an EMBL/GenBank/DDBJ whole genome shotgun (WGS) entry which is preliminary data.</text>
</comment>
<keyword evidence="2 3" id="KW-0238">DNA-binding</keyword>
<dbReference type="OrthoDB" id="350673at2"/>
<dbReference type="EMBL" id="MWQY01000023">
    <property type="protein sequence ID" value="ORC31859.1"/>
    <property type="molecule type" value="Genomic_DNA"/>
</dbReference>
<dbReference type="GO" id="GO:0032422">
    <property type="term" value="F:purine-rich negative regulatory element binding"/>
    <property type="evidence" value="ECO:0007669"/>
    <property type="project" value="InterPro"/>
</dbReference>
<evidence type="ECO:0000313" key="4">
    <source>
        <dbReference type="Proteomes" id="UP000192343"/>
    </source>
</evidence>
<evidence type="ECO:0000256" key="1">
    <source>
        <dbReference type="ARBA" id="ARBA00009251"/>
    </source>
</evidence>
<dbReference type="Proteomes" id="UP000192343">
    <property type="component" value="Unassembled WGS sequence"/>
</dbReference>
<keyword evidence="4" id="KW-1185">Reference proteome</keyword>
<dbReference type="InterPro" id="IPR006628">
    <property type="entry name" value="PUR-bd_fam"/>
</dbReference>
<name>A0A1Y1RU57_9SPIO</name>